<feature type="compositionally biased region" description="Basic and acidic residues" evidence="1">
    <location>
        <begin position="100"/>
        <end position="119"/>
    </location>
</feature>
<evidence type="ECO:0000313" key="2">
    <source>
        <dbReference type="EMBL" id="CAD8889517.1"/>
    </source>
</evidence>
<feature type="compositionally biased region" description="Polar residues" evidence="1">
    <location>
        <begin position="76"/>
        <end position="91"/>
    </location>
</feature>
<evidence type="ECO:0000256" key="1">
    <source>
        <dbReference type="SAM" id="MobiDB-lite"/>
    </source>
</evidence>
<accession>A0A7S1BJR9</accession>
<dbReference type="AlphaFoldDB" id="A0A7S1BJR9"/>
<feature type="compositionally biased region" description="Basic residues" evidence="1">
    <location>
        <begin position="64"/>
        <end position="74"/>
    </location>
</feature>
<dbReference type="EMBL" id="HBFR01023307">
    <property type="protein sequence ID" value="CAD8889517.1"/>
    <property type="molecule type" value="Transcribed_RNA"/>
</dbReference>
<feature type="compositionally biased region" description="Basic and acidic residues" evidence="1">
    <location>
        <begin position="14"/>
        <end position="32"/>
    </location>
</feature>
<gene>
    <name evidence="2" type="ORF">CHYS00102_LOCUS16722</name>
</gene>
<feature type="region of interest" description="Disordered" evidence="1">
    <location>
        <begin position="1"/>
        <end position="133"/>
    </location>
</feature>
<sequence>MTSEVRSKGGCGATKEKWCQGRPVLREARTEENISWAANARERKASWQSTRLQAPDEPNSPSRGARRGQPRRQGRLTNSSSADQMKSSTDVNVVDRRKRASTDENRHRPPLQKPERAEKFWFGAASSRDVPPN</sequence>
<protein>
    <submittedName>
        <fullName evidence="2">Uncharacterized protein</fullName>
    </submittedName>
</protein>
<name>A0A7S1BJR9_9STRA</name>
<organism evidence="2">
    <name type="scientific">Corethron hystrix</name>
    <dbReference type="NCBI Taxonomy" id="216773"/>
    <lineage>
        <taxon>Eukaryota</taxon>
        <taxon>Sar</taxon>
        <taxon>Stramenopiles</taxon>
        <taxon>Ochrophyta</taxon>
        <taxon>Bacillariophyta</taxon>
        <taxon>Coscinodiscophyceae</taxon>
        <taxon>Corethrophycidae</taxon>
        <taxon>Corethrales</taxon>
        <taxon>Corethraceae</taxon>
        <taxon>Corethron</taxon>
    </lineage>
</organism>
<proteinExistence type="predicted"/>
<reference evidence="2" key="1">
    <citation type="submission" date="2021-01" db="EMBL/GenBank/DDBJ databases">
        <authorList>
            <person name="Corre E."/>
            <person name="Pelletier E."/>
            <person name="Niang G."/>
            <person name="Scheremetjew M."/>
            <person name="Finn R."/>
            <person name="Kale V."/>
            <person name="Holt S."/>
            <person name="Cochrane G."/>
            <person name="Meng A."/>
            <person name="Brown T."/>
            <person name="Cohen L."/>
        </authorList>
    </citation>
    <scope>NUCLEOTIDE SEQUENCE</scope>
    <source>
        <strain evidence="2">308</strain>
    </source>
</reference>